<dbReference type="EMBL" id="GBHO01002339">
    <property type="protein sequence ID" value="JAG41265.1"/>
    <property type="molecule type" value="Transcribed_RNA"/>
</dbReference>
<evidence type="ECO:0000313" key="2">
    <source>
        <dbReference type="EMBL" id="JAG41265.1"/>
    </source>
</evidence>
<evidence type="ECO:0000256" key="1">
    <source>
        <dbReference type="SAM" id="MobiDB-lite"/>
    </source>
</evidence>
<protein>
    <submittedName>
        <fullName evidence="2">Elongation factor Ts</fullName>
    </submittedName>
</protein>
<feature type="region of interest" description="Disordered" evidence="1">
    <location>
        <begin position="192"/>
        <end position="232"/>
    </location>
</feature>
<accession>A0A0A9ZGT5</accession>
<feature type="compositionally biased region" description="Basic residues" evidence="1">
    <location>
        <begin position="211"/>
        <end position="220"/>
    </location>
</feature>
<name>A0A0A9ZGT5_LYGHE</name>
<keyword evidence="2" id="KW-0648">Protein biosynthesis</keyword>
<proteinExistence type="predicted"/>
<sequence>HTVVIQFGLGCVVGDNLGLNAILGFTTSFNSTRCCRVCRVRKEDYNFMLREDPDLLRTSFNFNADLERHQPSSTGVVEQCIWHELGYFRIETHCSVDVMHDIFEGVARYVMIVVLRGLIYRNRCFTLSLLNDRIKNLQYGPDKPSRPMPIASAPNNSFTIRMSASEMRTFVMYFGLMVGHLVEVNDYESVFADDDDGGDEEEEEEEERRNSAGRHHKLHKVPYPVDEGYHDI</sequence>
<gene>
    <name evidence="2" type="primary">tsf_2</name>
    <name evidence="2" type="ORF">CM83_34531</name>
</gene>
<feature type="compositionally biased region" description="Acidic residues" evidence="1">
    <location>
        <begin position="192"/>
        <end position="206"/>
    </location>
</feature>
<keyword evidence="2" id="KW-0251">Elongation factor</keyword>
<reference evidence="2" key="1">
    <citation type="journal article" date="2014" name="PLoS ONE">
        <title>Transcriptome-Based Identification of ABC Transporters in the Western Tarnished Plant Bug Lygus hesperus.</title>
        <authorList>
            <person name="Hull J.J."/>
            <person name="Chaney K."/>
            <person name="Geib S.M."/>
            <person name="Fabrick J.A."/>
            <person name="Brent C.S."/>
            <person name="Walsh D."/>
            <person name="Lavine L.C."/>
        </authorList>
    </citation>
    <scope>NUCLEOTIDE SEQUENCE</scope>
</reference>
<organism evidence="2">
    <name type="scientific">Lygus hesperus</name>
    <name type="common">Western plant bug</name>
    <dbReference type="NCBI Taxonomy" id="30085"/>
    <lineage>
        <taxon>Eukaryota</taxon>
        <taxon>Metazoa</taxon>
        <taxon>Ecdysozoa</taxon>
        <taxon>Arthropoda</taxon>
        <taxon>Hexapoda</taxon>
        <taxon>Insecta</taxon>
        <taxon>Pterygota</taxon>
        <taxon>Neoptera</taxon>
        <taxon>Paraneoptera</taxon>
        <taxon>Hemiptera</taxon>
        <taxon>Heteroptera</taxon>
        <taxon>Panheteroptera</taxon>
        <taxon>Cimicomorpha</taxon>
        <taxon>Miridae</taxon>
        <taxon>Mirini</taxon>
        <taxon>Lygus</taxon>
    </lineage>
</organism>
<feature type="non-terminal residue" evidence="2">
    <location>
        <position position="1"/>
    </location>
</feature>
<reference evidence="2" key="2">
    <citation type="submission" date="2014-07" db="EMBL/GenBank/DDBJ databases">
        <authorList>
            <person name="Hull J."/>
        </authorList>
    </citation>
    <scope>NUCLEOTIDE SEQUENCE</scope>
</reference>
<dbReference type="GO" id="GO:0003746">
    <property type="term" value="F:translation elongation factor activity"/>
    <property type="evidence" value="ECO:0007669"/>
    <property type="project" value="UniProtKB-KW"/>
</dbReference>
<dbReference type="AlphaFoldDB" id="A0A0A9ZGT5"/>